<dbReference type="GO" id="GO:0003922">
    <property type="term" value="F:GMP synthase (glutamine-hydrolyzing) activity"/>
    <property type="evidence" value="ECO:0007669"/>
    <property type="project" value="UniProtKB-EC"/>
</dbReference>
<evidence type="ECO:0000259" key="1">
    <source>
        <dbReference type="Pfam" id="PF00117"/>
    </source>
</evidence>
<dbReference type="EC" id="6.3.5.2" evidence="2"/>
<proteinExistence type="predicted"/>
<dbReference type="Gene3D" id="3.40.50.880">
    <property type="match status" value="1"/>
</dbReference>
<dbReference type="Pfam" id="PF00117">
    <property type="entry name" value="GATase"/>
    <property type="match status" value="1"/>
</dbReference>
<comment type="caution">
    <text evidence="2">The sequence shown here is derived from an EMBL/GenBank/DDBJ whole genome shotgun (WGS) entry which is preliminary data.</text>
</comment>
<dbReference type="GO" id="GO:0005829">
    <property type="term" value="C:cytosol"/>
    <property type="evidence" value="ECO:0007669"/>
    <property type="project" value="TreeGrafter"/>
</dbReference>
<dbReference type="PANTHER" id="PTHR42695:SF5">
    <property type="entry name" value="GLUTAMINE AMIDOTRANSFERASE YLR126C-RELATED"/>
    <property type="match status" value="1"/>
</dbReference>
<dbReference type="InterPro" id="IPR017926">
    <property type="entry name" value="GATASE"/>
</dbReference>
<dbReference type="InterPro" id="IPR044992">
    <property type="entry name" value="ChyE-like"/>
</dbReference>
<dbReference type="RefSeq" id="WP_179579443.1">
    <property type="nucleotide sequence ID" value="NZ_JACCFM010000001.1"/>
</dbReference>
<dbReference type="PROSITE" id="PS51273">
    <property type="entry name" value="GATASE_TYPE_1"/>
    <property type="match status" value="1"/>
</dbReference>
<sequence length="235" mass="25351">MTRTAVVLRHEPQVHLGNLEPVLRDYGFDVDYVESPAADLDALNATAADLLVVLGGDMGVYETEKHPSLVHEVTLLQRRLAAERPVVGICLGAQLLASALGAAVFRGPTIEVGFRAVTPTAAGADGPLRHIVGVPVMQWHGDTFELPAGVTRLASSPAYANEAFGIDNWALAVQFHPELTATMHEEWLNLALAEGDALEPAVLRAERERFSAAMQIASRALFSEWLDGLGFQRKP</sequence>
<dbReference type="InterPro" id="IPR029062">
    <property type="entry name" value="Class_I_gatase-like"/>
</dbReference>
<dbReference type="Proteomes" id="UP000537260">
    <property type="component" value="Unassembled WGS sequence"/>
</dbReference>
<protein>
    <submittedName>
        <fullName evidence="2">GMP synthase (Glutamine-hydrolyzing)</fullName>
        <ecNumber evidence="2">6.3.5.2</ecNumber>
    </submittedName>
</protein>
<organism evidence="2 3">
    <name type="scientific">Glaciibacter psychrotolerans</name>
    <dbReference type="NCBI Taxonomy" id="670054"/>
    <lineage>
        <taxon>Bacteria</taxon>
        <taxon>Bacillati</taxon>
        <taxon>Actinomycetota</taxon>
        <taxon>Actinomycetes</taxon>
        <taxon>Micrococcales</taxon>
        <taxon>Microbacteriaceae</taxon>
        <taxon>Glaciibacter</taxon>
    </lineage>
</organism>
<dbReference type="EMBL" id="JACCFM010000001">
    <property type="protein sequence ID" value="NYJ20758.1"/>
    <property type="molecule type" value="Genomic_DNA"/>
</dbReference>
<dbReference type="AlphaFoldDB" id="A0A7Z0EFV7"/>
<gene>
    <name evidence="2" type="ORF">HNR05_002549</name>
</gene>
<evidence type="ECO:0000313" key="3">
    <source>
        <dbReference type="Proteomes" id="UP000537260"/>
    </source>
</evidence>
<accession>A0A7Z0EFV7</accession>
<evidence type="ECO:0000313" key="2">
    <source>
        <dbReference type="EMBL" id="NYJ20758.1"/>
    </source>
</evidence>
<dbReference type="PANTHER" id="PTHR42695">
    <property type="entry name" value="GLUTAMINE AMIDOTRANSFERASE YLR126C-RELATED"/>
    <property type="match status" value="1"/>
</dbReference>
<keyword evidence="2" id="KW-0436">Ligase</keyword>
<dbReference type="SUPFAM" id="SSF52317">
    <property type="entry name" value="Class I glutamine amidotransferase-like"/>
    <property type="match status" value="1"/>
</dbReference>
<name>A0A7Z0EFV7_9MICO</name>
<feature type="domain" description="Glutamine amidotransferase" evidence="1">
    <location>
        <begin position="18"/>
        <end position="186"/>
    </location>
</feature>
<dbReference type="CDD" id="cd01741">
    <property type="entry name" value="GATase1_1"/>
    <property type="match status" value="1"/>
</dbReference>
<keyword evidence="3" id="KW-1185">Reference proteome</keyword>
<reference evidence="2 3" key="1">
    <citation type="submission" date="2020-07" db="EMBL/GenBank/DDBJ databases">
        <title>Sequencing the genomes of 1000 actinobacteria strains.</title>
        <authorList>
            <person name="Klenk H.-P."/>
        </authorList>
    </citation>
    <scope>NUCLEOTIDE SEQUENCE [LARGE SCALE GENOMIC DNA]</scope>
    <source>
        <strain evidence="2 3">LI1</strain>
    </source>
</reference>